<evidence type="ECO:0000313" key="2">
    <source>
        <dbReference type="Proteomes" id="UP000252731"/>
    </source>
</evidence>
<keyword evidence="2" id="KW-1185">Reference proteome</keyword>
<reference evidence="1 2" key="1">
    <citation type="submission" date="2018-06" db="EMBL/GenBank/DDBJ databases">
        <title>Freshwater and sediment microbial communities from various areas in North America, analyzing microbe dynamics in response to fracking.</title>
        <authorList>
            <person name="Lamendella R."/>
        </authorList>
    </citation>
    <scope>NUCLEOTIDE SEQUENCE [LARGE SCALE GENOMIC DNA]</scope>
    <source>
        <strain evidence="1 2">14_TX</strain>
    </source>
</reference>
<dbReference type="AlphaFoldDB" id="A0A366JMT2"/>
<name>A0A366JMT2_CYTFI</name>
<accession>A0A366JMT2</accession>
<organism evidence="1 2">
    <name type="scientific">Cytobacillus firmus</name>
    <name type="common">Bacillus firmus</name>
    <dbReference type="NCBI Taxonomy" id="1399"/>
    <lineage>
        <taxon>Bacteria</taxon>
        <taxon>Bacillati</taxon>
        <taxon>Bacillota</taxon>
        <taxon>Bacilli</taxon>
        <taxon>Bacillales</taxon>
        <taxon>Bacillaceae</taxon>
        <taxon>Cytobacillus</taxon>
    </lineage>
</organism>
<gene>
    <name evidence="1" type="ORF">DFO70_1146</name>
</gene>
<dbReference type="EMBL" id="QNSF01000014">
    <property type="protein sequence ID" value="RBP88384.1"/>
    <property type="molecule type" value="Genomic_DNA"/>
</dbReference>
<protein>
    <submittedName>
        <fullName evidence="1">Uncharacterized protein</fullName>
    </submittedName>
</protein>
<proteinExistence type="predicted"/>
<evidence type="ECO:0000313" key="1">
    <source>
        <dbReference type="EMBL" id="RBP88384.1"/>
    </source>
</evidence>
<dbReference type="Proteomes" id="UP000252731">
    <property type="component" value="Unassembled WGS sequence"/>
</dbReference>
<sequence>MVNSTYFKVMQALESNLWSISPFCFMLPYAIMDGIIQNEQYVL</sequence>
<comment type="caution">
    <text evidence="1">The sequence shown here is derived from an EMBL/GenBank/DDBJ whole genome shotgun (WGS) entry which is preliminary data.</text>
</comment>